<dbReference type="Pfam" id="PF08843">
    <property type="entry name" value="AbiEii"/>
    <property type="match status" value="1"/>
</dbReference>
<sequence length="259" mass="30389">MLTLDQIKKNYPENLHRFPRFILREYLQHKVLEVIYNSMYPKSLCFIGGTCLRIVHQNRRFSEDLDFDNLNMTHEQFESLATEIEDNLTNSGYETELKMVMKGAWHCYIRFPGLLYEEGLSGHRNEKILIQLDTEPQHYSFEPEAYILNRFDVFATVLTTPLPVLMAQKCYAIINRKRNKGRDFYDLVFMMGMNVKPDYAYLDAKLSITNPESLKEALLSRCSEISMTEMASDVAPFLFQPAEVNRVKNFETIARQYAF</sequence>
<dbReference type="InterPro" id="IPR014942">
    <property type="entry name" value="AbiEii"/>
</dbReference>
<dbReference type="Gene3D" id="3.10.450.620">
    <property type="entry name" value="JHP933, nucleotidyltransferase-like core domain"/>
    <property type="match status" value="1"/>
</dbReference>
<gene>
    <name evidence="1" type="ORF">CYPRO_1368</name>
</gene>
<dbReference type="Proteomes" id="UP000254808">
    <property type="component" value="Chromosome"/>
</dbReference>
<accession>A0A345UJH2</accession>
<keyword evidence="2" id="KW-1185">Reference proteome</keyword>
<protein>
    <submittedName>
        <fullName evidence="1">Nucleotidyl transferase AbiEii toxin, Type IV TA system</fullName>
    </submittedName>
</protein>
<proteinExistence type="predicted"/>
<dbReference type="EMBL" id="CP027806">
    <property type="protein sequence ID" value="AXJ00624.1"/>
    <property type="molecule type" value="Genomic_DNA"/>
</dbReference>
<dbReference type="AlphaFoldDB" id="A0A345UJH2"/>
<dbReference type="OrthoDB" id="9780929at2"/>
<organism evidence="1 2">
    <name type="scientific">Cyclonatronum proteinivorum</name>
    <dbReference type="NCBI Taxonomy" id="1457365"/>
    <lineage>
        <taxon>Bacteria</taxon>
        <taxon>Pseudomonadati</taxon>
        <taxon>Balneolota</taxon>
        <taxon>Balneolia</taxon>
        <taxon>Balneolales</taxon>
        <taxon>Cyclonatronaceae</taxon>
        <taxon>Cyclonatronum</taxon>
    </lineage>
</organism>
<name>A0A345UJH2_9BACT</name>
<evidence type="ECO:0000313" key="2">
    <source>
        <dbReference type="Proteomes" id="UP000254808"/>
    </source>
</evidence>
<dbReference type="GO" id="GO:0016740">
    <property type="term" value="F:transferase activity"/>
    <property type="evidence" value="ECO:0007669"/>
    <property type="project" value="UniProtKB-KW"/>
</dbReference>
<dbReference type="RefSeq" id="WP_114983899.1">
    <property type="nucleotide sequence ID" value="NZ_CP027806.1"/>
</dbReference>
<evidence type="ECO:0000313" key="1">
    <source>
        <dbReference type="EMBL" id="AXJ00624.1"/>
    </source>
</evidence>
<keyword evidence="1" id="KW-0808">Transferase</keyword>
<reference evidence="1 2" key="1">
    <citation type="submission" date="2018-03" db="EMBL/GenBank/DDBJ databases">
        <title>Phenotypic and genomic properties of Cyclonatronum proteinivorum gen. nov., sp. nov., a haloalkaliphilic bacteroidete from soda lakes possessing Na+-translocating rhodopsin.</title>
        <authorList>
            <person name="Toshchakov S.V."/>
            <person name="Korzhenkov A."/>
            <person name="Samarov N.I."/>
            <person name="Kublanov I.V."/>
            <person name="Muntyan M.S."/>
            <person name="Sorokin D.Y."/>
        </authorList>
    </citation>
    <scope>NUCLEOTIDE SEQUENCE [LARGE SCALE GENOMIC DNA]</scope>
    <source>
        <strain evidence="1 2">Omega</strain>
    </source>
</reference>
<dbReference type="KEGG" id="cprv:CYPRO_1368"/>